<dbReference type="InterPro" id="IPR001173">
    <property type="entry name" value="Glyco_trans_2-like"/>
</dbReference>
<accession>A0A926KRY8</accession>
<dbReference type="PANTHER" id="PTHR43685:SF2">
    <property type="entry name" value="GLYCOSYLTRANSFERASE 2-LIKE DOMAIN-CONTAINING PROTEIN"/>
    <property type="match status" value="1"/>
</dbReference>
<dbReference type="Pfam" id="PF02709">
    <property type="entry name" value="Glyco_transf_7C"/>
    <property type="match status" value="1"/>
</dbReference>
<evidence type="ECO:0000256" key="1">
    <source>
        <dbReference type="ARBA" id="ARBA00022679"/>
    </source>
</evidence>
<reference evidence="4" key="1">
    <citation type="submission" date="2020-09" db="EMBL/GenBank/DDBJ databases">
        <title>Draft Genome Sequence of Paenibacillus sp. WST5.</title>
        <authorList>
            <person name="Bao Z."/>
        </authorList>
    </citation>
    <scope>NUCLEOTIDE SEQUENCE</scope>
    <source>
        <strain evidence="4">WST5</strain>
    </source>
</reference>
<dbReference type="RefSeq" id="WP_188175990.1">
    <property type="nucleotide sequence ID" value="NZ_JACVVD010000006.1"/>
</dbReference>
<evidence type="ECO:0000313" key="4">
    <source>
        <dbReference type="EMBL" id="MBD0382218.1"/>
    </source>
</evidence>
<dbReference type="Pfam" id="PF00535">
    <property type="entry name" value="Glycos_transf_2"/>
    <property type="match status" value="1"/>
</dbReference>
<dbReference type="InterPro" id="IPR029044">
    <property type="entry name" value="Nucleotide-diphossugar_trans"/>
</dbReference>
<proteinExistence type="predicted"/>
<feature type="domain" description="Galactosyltransferase C-terminal" evidence="3">
    <location>
        <begin position="210"/>
        <end position="258"/>
    </location>
</feature>
<name>A0A926KRY8_9BACL</name>
<evidence type="ECO:0000313" key="5">
    <source>
        <dbReference type="Proteomes" id="UP000650466"/>
    </source>
</evidence>
<dbReference type="CDD" id="cd00761">
    <property type="entry name" value="Glyco_tranf_GTA_type"/>
    <property type="match status" value="1"/>
</dbReference>
<sequence length="545" mass="62411">MDVKFSVVIPAHNRSHQLLLTLTSFENQTYPKDQFEVIVVNDGSNDVTKEVVENFKAPFPLKYTSTGTRKGRSTARNFGVKNARGEYIIFCDADFLVLPNFIESFNRYHVRYENTSVSGVPESWIGVYTHLYPDFSTDTKKAARNILSYNDLWEESYEEADKIIEIITQEDVRNNLDKLKKVIAWRMSQDVKAECKRTDVAPWLLFITRCVSISKEHFDLVGGFYEGFVKYGLEDWELGYRLHRLGIQFVSIDETIGYHQEHPISYRGEDGNEENLKLIYNMHGIQDPELTIMAVCPPWSDYYRFKNTLRKLKNAIEAAEATPVVSTTTNETMDLARNQQFQIPPLQFDTKTHTPFYYWSNLPDIQLTNFNSSVVSAKNEEENCMWLNQPPYGGWGEPNGLVVYRNTFHLTAQALIKIQIPYADDMAIAYIDNNPVAYNGTIDLPAQLDKVLLEEGEHSVIVFAANVFIPIEQNRAGVHVHVVNLITREVYVTSSNPTQWLSTGYLSTLPISSYANPGNYTVDQLLINNSTGRIDQCNKWNITVH</sequence>
<protein>
    <submittedName>
        <fullName evidence="4">Glycosyltransferase family 2 protein</fullName>
    </submittedName>
</protein>
<dbReference type="Gene3D" id="3.90.550.10">
    <property type="entry name" value="Spore Coat Polysaccharide Biosynthesis Protein SpsA, Chain A"/>
    <property type="match status" value="1"/>
</dbReference>
<evidence type="ECO:0000259" key="3">
    <source>
        <dbReference type="Pfam" id="PF02709"/>
    </source>
</evidence>
<dbReference type="PANTHER" id="PTHR43685">
    <property type="entry name" value="GLYCOSYLTRANSFERASE"/>
    <property type="match status" value="1"/>
</dbReference>
<dbReference type="AlphaFoldDB" id="A0A926KRY8"/>
<dbReference type="Proteomes" id="UP000650466">
    <property type="component" value="Unassembled WGS sequence"/>
</dbReference>
<dbReference type="SUPFAM" id="SSF53448">
    <property type="entry name" value="Nucleotide-diphospho-sugar transferases"/>
    <property type="match status" value="1"/>
</dbReference>
<gene>
    <name evidence="4" type="ORF">ICC18_19055</name>
</gene>
<dbReference type="GO" id="GO:0016740">
    <property type="term" value="F:transferase activity"/>
    <property type="evidence" value="ECO:0007669"/>
    <property type="project" value="UniProtKB-KW"/>
</dbReference>
<dbReference type="InterPro" id="IPR027791">
    <property type="entry name" value="Galactosyl_T_C"/>
</dbReference>
<feature type="domain" description="Glycosyltransferase 2-like" evidence="2">
    <location>
        <begin position="6"/>
        <end position="127"/>
    </location>
</feature>
<comment type="caution">
    <text evidence="4">The sequence shown here is derived from an EMBL/GenBank/DDBJ whole genome shotgun (WGS) entry which is preliminary data.</text>
</comment>
<keyword evidence="1" id="KW-0808">Transferase</keyword>
<dbReference type="EMBL" id="JACVVD010000006">
    <property type="protein sequence ID" value="MBD0382218.1"/>
    <property type="molecule type" value="Genomic_DNA"/>
</dbReference>
<organism evidence="4 5">
    <name type="scientific">Paenibacillus sedimenti</name>
    <dbReference type="NCBI Taxonomy" id="2770274"/>
    <lineage>
        <taxon>Bacteria</taxon>
        <taxon>Bacillati</taxon>
        <taxon>Bacillota</taxon>
        <taxon>Bacilli</taxon>
        <taxon>Bacillales</taxon>
        <taxon>Paenibacillaceae</taxon>
        <taxon>Paenibacillus</taxon>
    </lineage>
</organism>
<evidence type="ECO:0000259" key="2">
    <source>
        <dbReference type="Pfam" id="PF00535"/>
    </source>
</evidence>
<dbReference type="InterPro" id="IPR050834">
    <property type="entry name" value="Glycosyltransf_2"/>
</dbReference>
<keyword evidence="5" id="KW-1185">Reference proteome</keyword>